<sequence>MRSGLPPSDQNGGRGASPLGSNLAYLCGMTQPGGAFRVP</sequence>
<dbReference type="AlphaFoldDB" id="A0A0B5EZW2"/>
<dbReference type="KEGG" id="sals:SLNWT_4504"/>
<dbReference type="EMBL" id="CP010519">
    <property type="protein sequence ID" value="AJE84880.1"/>
    <property type="molecule type" value="Genomic_DNA"/>
</dbReference>
<feature type="region of interest" description="Disordered" evidence="1">
    <location>
        <begin position="1"/>
        <end position="22"/>
    </location>
</feature>
<evidence type="ECO:0000313" key="3">
    <source>
        <dbReference type="Proteomes" id="UP000031523"/>
    </source>
</evidence>
<name>A0A0B5EZW2_STRA4</name>
<reference evidence="2 3" key="1">
    <citation type="submission" date="2015-01" db="EMBL/GenBank/DDBJ databases">
        <title>Enhanced salinomycin production by adjusting the supply of polyketide extender units in Streptomyce albus DSM 41398.</title>
        <authorList>
            <person name="Lu C."/>
        </authorList>
    </citation>
    <scope>NUCLEOTIDE SEQUENCE [LARGE SCALE GENOMIC DNA]</scope>
    <source>
        <strain evidence="3">ATCC 21838 / DSM 41398 / FERM P-419 / JCM 4703 / NBRC 107858</strain>
    </source>
</reference>
<proteinExistence type="predicted"/>
<organism evidence="2 3">
    <name type="scientific">Streptomyces albus (strain ATCC 21838 / DSM 41398 / FERM P-419 / JCM 4703 / NBRC 107858)</name>
    <dbReference type="NCBI Taxonomy" id="1081613"/>
    <lineage>
        <taxon>Bacteria</taxon>
        <taxon>Bacillati</taxon>
        <taxon>Actinomycetota</taxon>
        <taxon>Actinomycetes</taxon>
        <taxon>Kitasatosporales</taxon>
        <taxon>Streptomycetaceae</taxon>
        <taxon>Streptomyces</taxon>
    </lineage>
</organism>
<keyword evidence="3" id="KW-1185">Reference proteome</keyword>
<evidence type="ECO:0000313" key="2">
    <source>
        <dbReference type="EMBL" id="AJE84880.1"/>
    </source>
</evidence>
<protein>
    <submittedName>
        <fullName evidence="2">Uncharacterized protein</fullName>
    </submittedName>
</protein>
<dbReference type="Proteomes" id="UP000031523">
    <property type="component" value="Chromosome"/>
</dbReference>
<evidence type="ECO:0000256" key="1">
    <source>
        <dbReference type="SAM" id="MobiDB-lite"/>
    </source>
</evidence>
<accession>A0A0B5EZW2</accession>
<gene>
    <name evidence="2" type="ORF">SLNWT_4504</name>
</gene>